<name>K6VWB9_9ACTN</name>
<gene>
    <name evidence="2" type="ORF">GONAM_16_00280</name>
</gene>
<dbReference type="Proteomes" id="UP000035058">
    <property type="component" value="Unassembled WGS sequence"/>
</dbReference>
<keyword evidence="3" id="KW-1185">Reference proteome</keyword>
<feature type="region of interest" description="Disordered" evidence="1">
    <location>
        <begin position="102"/>
        <end position="124"/>
    </location>
</feature>
<organism evidence="2 3">
    <name type="scientific">Gordonia namibiensis NBRC 108229</name>
    <dbReference type="NCBI Taxonomy" id="1208314"/>
    <lineage>
        <taxon>Bacteria</taxon>
        <taxon>Bacillati</taxon>
        <taxon>Actinomycetota</taxon>
        <taxon>Actinomycetes</taxon>
        <taxon>Mycobacteriales</taxon>
        <taxon>Gordoniaceae</taxon>
        <taxon>Gordonia</taxon>
    </lineage>
</organism>
<dbReference type="AlphaFoldDB" id="K6VWB9"/>
<protein>
    <submittedName>
        <fullName evidence="2">Uncharacterized protein</fullName>
    </submittedName>
</protein>
<accession>K6VWB9</accession>
<dbReference type="EMBL" id="BAHE01000016">
    <property type="protein sequence ID" value="GAC00529.1"/>
    <property type="molecule type" value="Genomic_DNA"/>
</dbReference>
<dbReference type="RefSeq" id="WP_006866732.1">
    <property type="nucleotide sequence ID" value="NZ_BAHE01000016.1"/>
</dbReference>
<sequence>MTTYRITTLTLGTGGAVLNSTASATTFTTLTEARAAAEHAHGAIRWSHADTTRPSWAIGTLTARASAYQTLAIIAPAAKGLDEVLAELRRRDAPTDLDALRADILARQGRGPAPQPPTEEATPA</sequence>
<proteinExistence type="predicted"/>
<evidence type="ECO:0000313" key="2">
    <source>
        <dbReference type="EMBL" id="GAC00529.1"/>
    </source>
</evidence>
<evidence type="ECO:0000313" key="3">
    <source>
        <dbReference type="Proteomes" id="UP000035058"/>
    </source>
</evidence>
<comment type="caution">
    <text evidence="2">The sequence shown here is derived from an EMBL/GenBank/DDBJ whole genome shotgun (WGS) entry which is preliminary data.</text>
</comment>
<reference evidence="2 3" key="1">
    <citation type="submission" date="2012-08" db="EMBL/GenBank/DDBJ databases">
        <title>Whole genome shotgun sequence of Gordonia namibiensis NBRC 108229.</title>
        <authorList>
            <person name="Isaki-Nakamura S."/>
            <person name="Hosoyama A."/>
            <person name="Tsuchikane K."/>
            <person name="Katsumata H."/>
            <person name="Baba S."/>
            <person name="Yamazaki S."/>
            <person name="Fujita N."/>
        </authorList>
    </citation>
    <scope>NUCLEOTIDE SEQUENCE [LARGE SCALE GENOMIC DNA]</scope>
    <source>
        <strain evidence="2 3">NBRC 108229</strain>
    </source>
</reference>
<evidence type="ECO:0000256" key="1">
    <source>
        <dbReference type="SAM" id="MobiDB-lite"/>
    </source>
</evidence>